<dbReference type="GO" id="GO:0010345">
    <property type="term" value="P:suberin biosynthetic process"/>
    <property type="evidence" value="ECO:0007669"/>
    <property type="project" value="TreeGrafter"/>
</dbReference>
<keyword evidence="1" id="KW-0521">NADP</keyword>
<protein>
    <recommendedName>
        <fullName evidence="1">Fatty acyl-CoA reductase</fullName>
        <ecNumber evidence="1">1.2.1.84</ecNumber>
    </recommendedName>
</protein>
<comment type="catalytic activity">
    <reaction evidence="1">
        <text>a long-chain fatty acyl-CoA + 2 NADPH + 2 H(+) = a long-chain primary fatty alcohol + 2 NADP(+) + CoA</text>
        <dbReference type="Rhea" id="RHEA:52716"/>
        <dbReference type="ChEBI" id="CHEBI:15378"/>
        <dbReference type="ChEBI" id="CHEBI:57287"/>
        <dbReference type="ChEBI" id="CHEBI:57783"/>
        <dbReference type="ChEBI" id="CHEBI:58349"/>
        <dbReference type="ChEBI" id="CHEBI:77396"/>
        <dbReference type="ChEBI" id="CHEBI:83139"/>
        <dbReference type="EC" id="1.2.1.84"/>
    </reaction>
</comment>
<evidence type="ECO:0000259" key="2">
    <source>
        <dbReference type="Pfam" id="PF07993"/>
    </source>
</evidence>
<dbReference type="GO" id="GO:0035336">
    <property type="term" value="P:long-chain fatty-acyl-CoA metabolic process"/>
    <property type="evidence" value="ECO:0007669"/>
    <property type="project" value="TreeGrafter"/>
</dbReference>
<comment type="function">
    <text evidence="1">Catalyzes the reduction of fatty acyl-CoA to fatty alcohols.</text>
</comment>
<dbReference type="InterPro" id="IPR026055">
    <property type="entry name" value="FAR"/>
</dbReference>
<organism evidence="3 4">
    <name type="scientific">Dillenia turbinata</name>
    <dbReference type="NCBI Taxonomy" id="194707"/>
    <lineage>
        <taxon>Eukaryota</taxon>
        <taxon>Viridiplantae</taxon>
        <taxon>Streptophyta</taxon>
        <taxon>Embryophyta</taxon>
        <taxon>Tracheophyta</taxon>
        <taxon>Spermatophyta</taxon>
        <taxon>Magnoliopsida</taxon>
        <taxon>eudicotyledons</taxon>
        <taxon>Gunneridae</taxon>
        <taxon>Pentapetalae</taxon>
        <taxon>Dilleniales</taxon>
        <taxon>Dilleniaceae</taxon>
        <taxon>Dillenia</taxon>
    </lineage>
</organism>
<keyword evidence="1" id="KW-0444">Lipid biosynthesis</keyword>
<dbReference type="GO" id="GO:0080019">
    <property type="term" value="F:alcohol-forming very long-chain fatty acyl-CoA reductase activity"/>
    <property type="evidence" value="ECO:0007669"/>
    <property type="project" value="InterPro"/>
</dbReference>
<dbReference type="EC" id="1.2.1.84" evidence="1"/>
<dbReference type="Proteomes" id="UP001370490">
    <property type="component" value="Unassembled WGS sequence"/>
</dbReference>
<dbReference type="GO" id="GO:0102965">
    <property type="term" value="F:alcohol-forming long-chain fatty acyl-CoA reductase activity"/>
    <property type="evidence" value="ECO:0007669"/>
    <property type="project" value="UniProtKB-EC"/>
</dbReference>
<dbReference type="SUPFAM" id="SSF51735">
    <property type="entry name" value="NAD(P)-binding Rossmann-fold domains"/>
    <property type="match status" value="1"/>
</dbReference>
<accession>A0AAN8ZUG9</accession>
<feature type="domain" description="Thioester reductase (TE)" evidence="2">
    <location>
        <begin position="228"/>
        <end position="326"/>
    </location>
</feature>
<dbReference type="InterPro" id="IPR013120">
    <property type="entry name" value="FAR_NAD-bd"/>
</dbReference>
<keyword evidence="1" id="KW-0443">Lipid metabolism</keyword>
<proteinExistence type="inferred from homology"/>
<evidence type="ECO:0000313" key="3">
    <source>
        <dbReference type="EMBL" id="KAK6945690.1"/>
    </source>
</evidence>
<dbReference type="PANTHER" id="PTHR11011:SF45">
    <property type="entry name" value="FATTY ACYL-COA REDUCTASE CG8306-RELATED"/>
    <property type="match status" value="1"/>
</dbReference>
<evidence type="ECO:0000256" key="1">
    <source>
        <dbReference type="RuleBase" id="RU363097"/>
    </source>
</evidence>
<dbReference type="InterPro" id="IPR036291">
    <property type="entry name" value="NAD(P)-bd_dom_sf"/>
</dbReference>
<comment type="similarity">
    <text evidence="1">Belongs to the fatty acyl-CoA reductase family.</text>
</comment>
<dbReference type="Pfam" id="PF07993">
    <property type="entry name" value="NAD_binding_4"/>
    <property type="match status" value="1"/>
</dbReference>
<reference evidence="3 4" key="1">
    <citation type="submission" date="2023-12" db="EMBL/GenBank/DDBJ databases">
        <title>A high-quality genome assembly for Dillenia turbinata (Dilleniales).</title>
        <authorList>
            <person name="Chanderbali A."/>
        </authorList>
    </citation>
    <scope>NUCLEOTIDE SEQUENCE [LARGE SCALE GENOMIC DNA]</scope>
    <source>
        <strain evidence="3">LSX21</strain>
        <tissue evidence="3">Leaf</tissue>
    </source>
</reference>
<gene>
    <name evidence="3" type="ORF">RJ641_013234</name>
</gene>
<name>A0AAN8ZUG9_9MAGN</name>
<dbReference type="PANTHER" id="PTHR11011">
    <property type="entry name" value="MALE STERILITY PROTEIN 2-RELATED"/>
    <property type="match status" value="1"/>
</dbReference>
<dbReference type="AlphaFoldDB" id="A0AAN8ZUG9"/>
<keyword evidence="1" id="KW-0560">Oxidoreductase</keyword>
<dbReference type="EMBL" id="JBAMMX010000002">
    <property type="protein sequence ID" value="KAK6945690.1"/>
    <property type="molecule type" value="Genomic_DNA"/>
</dbReference>
<keyword evidence="4" id="KW-1185">Reference proteome</keyword>
<dbReference type="Gene3D" id="3.40.50.720">
    <property type="entry name" value="NAD(P)-binding Rossmann-like Domain"/>
    <property type="match status" value="1"/>
</dbReference>
<comment type="caution">
    <text evidence="3">The sequence shown here is derived from an EMBL/GenBank/DDBJ whole genome shotgun (WGS) entry which is preliminary data.</text>
</comment>
<sequence length="383" mass="42789">MYGEKTRECSVEGKLFVNLSISFTEVSTSSLPRALHEGRRDQNTNTLHNNYQALKSLNSPGSKSNSSFMVNLPVRLLFFTSSSSQVHSPTLRVKSIVVKEFVRVWSFEEMGSISNGSLTLSTCSFLFECLITSSNKWNHFLVKRKTTSVYCQSGVNAIKSGGFTSVLMCNGKAIKHFSVIDIGEHRSWSFCNGYRKLRASQGSTPSIVDIQEAIGIVKFIRRKKFLIIGATGFIGKVLIEKILQTVPDAGKIFLLIRAKNKEATMVRSMGEIINSELFKCLQQAHGRSYQALMLSKLVPVVGNICDSNLGLDEDLANVPRKEVEVITILQSRLANYGSKGHNPSKISWHFTKEWYGTLHSSASLLYESVYRMQEFVFQIPSLA</sequence>
<evidence type="ECO:0000313" key="4">
    <source>
        <dbReference type="Proteomes" id="UP001370490"/>
    </source>
</evidence>